<dbReference type="Proteomes" id="UP001183414">
    <property type="component" value="Unassembled WGS sequence"/>
</dbReference>
<name>A0ABU2NZM0_9ACTN</name>
<accession>A0ABU2NZM0</accession>
<feature type="domain" description="DUF4015" evidence="2">
    <location>
        <begin position="222"/>
        <end position="532"/>
    </location>
</feature>
<dbReference type="InterPro" id="IPR013783">
    <property type="entry name" value="Ig-like_fold"/>
</dbReference>
<dbReference type="Pfam" id="PF13200">
    <property type="entry name" value="DUF4015"/>
    <property type="match status" value="1"/>
</dbReference>
<dbReference type="InterPro" id="IPR025275">
    <property type="entry name" value="DUF4015"/>
</dbReference>
<evidence type="ECO:0000256" key="1">
    <source>
        <dbReference type="SAM" id="Phobius"/>
    </source>
</evidence>
<reference evidence="4" key="1">
    <citation type="submission" date="2023-07" db="EMBL/GenBank/DDBJ databases">
        <title>30 novel species of actinomycetes from the DSMZ collection.</title>
        <authorList>
            <person name="Nouioui I."/>
        </authorList>
    </citation>
    <scope>NUCLEOTIDE SEQUENCE [LARGE SCALE GENOMIC DNA]</scope>
    <source>
        <strain evidence="4">DSM 42041</strain>
    </source>
</reference>
<dbReference type="Gene3D" id="3.20.20.80">
    <property type="entry name" value="Glycosidases"/>
    <property type="match status" value="1"/>
</dbReference>
<comment type="caution">
    <text evidence="3">The sequence shown here is derived from an EMBL/GenBank/DDBJ whole genome shotgun (WGS) entry which is preliminary data.</text>
</comment>
<dbReference type="GO" id="GO:0016787">
    <property type="term" value="F:hydrolase activity"/>
    <property type="evidence" value="ECO:0007669"/>
    <property type="project" value="UniProtKB-KW"/>
</dbReference>
<sequence length="541" mass="58166">MQTSPPGAGRRRSFVQVLGRRRLAILAVMLVVVGCAGLAAFAFRSVPPQIRVAGLENGGVLNGAETKNGRLELVAQGGTSLDGLTVSLDGEPAKTRRDGDRLLVETPGLDDGAHELTVAADGNLGLTQTTRRSFTVDTTAPRLTIEKAQAESLRAPATIRGHVEGARTVTVGGAEVKVGDDGAFSHRLAEPAPEVEVRAVDEGGNETAENATVLVPYPDTRAVHITAIGWTSKALRDPILKMAEEGRINAVQLDIKDEDGEIGYDSQVPLARKIGAAKGYYDAKKALRELHERDVRVVGRIVAFRDPILARASWKSGARERVVQDANGAPYGGGGHYGKLSFTNFANEEVREYNMDLAVEAAELGFDDILYDYVRRPDGRMSSFTFPGLGDRKPTERIASFMAETRERVRPEGAFLGACVFGVAATRPTEIAQDIPAMAEHSDYIAPMVYPSHWAAGEYGVSNPNADPYKIVKRSLADFEKQAKGSGAVIVPWLQDFSLGVAYGDDEVAAQVKAARDNGMDSFILWNAGARYHAGGLTPRR</sequence>
<feature type="transmembrane region" description="Helical" evidence="1">
    <location>
        <begin position="21"/>
        <end position="43"/>
    </location>
</feature>
<protein>
    <submittedName>
        <fullName evidence="3">Glycoside hydrolase</fullName>
    </submittedName>
</protein>
<gene>
    <name evidence="3" type="ORF">RM572_24780</name>
</gene>
<keyword evidence="4" id="KW-1185">Reference proteome</keyword>
<dbReference type="RefSeq" id="WP_311675628.1">
    <property type="nucleotide sequence ID" value="NZ_JAVREQ010000029.1"/>
</dbReference>
<keyword evidence="1" id="KW-0472">Membrane</keyword>
<evidence type="ECO:0000313" key="3">
    <source>
        <dbReference type="EMBL" id="MDT0381982.1"/>
    </source>
</evidence>
<dbReference type="SUPFAM" id="SSF51445">
    <property type="entry name" value="(Trans)glycosidases"/>
    <property type="match status" value="1"/>
</dbReference>
<dbReference type="Gene3D" id="2.60.40.10">
    <property type="entry name" value="Immunoglobulins"/>
    <property type="match status" value="1"/>
</dbReference>
<keyword evidence="1" id="KW-0812">Transmembrane</keyword>
<dbReference type="EMBL" id="JAVREQ010000029">
    <property type="protein sequence ID" value="MDT0381982.1"/>
    <property type="molecule type" value="Genomic_DNA"/>
</dbReference>
<evidence type="ECO:0000313" key="4">
    <source>
        <dbReference type="Proteomes" id="UP001183414"/>
    </source>
</evidence>
<keyword evidence="3" id="KW-0378">Hydrolase</keyword>
<dbReference type="InterPro" id="IPR017853">
    <property type="entry name" value="GH"/>
</dbReference>
<organism evidence="3 4">
    <name type="scientific">Streptomyces hazeniae</name>
    <dbReference type="NCBI Taxonomy" id="3075538"/>
    <lineage>
        <taxon>Bacteria</taxon>
        <taxon>Bacillati</taxon>
        <taxon>Actinomycetota</taxon>
        <taxon>Actinomycetes</taxon>
        <taxon>Kitasatosporales</taxon>
        <taxon>Streptomycetaceae</taxon>
        <taxon>Streptomyces</taxon>
    </lineage>
</organism>
<evidence type="ECO:0000259" key="2">
    <source>
        <dbReference type="Pfam" id="PF13200"/>
    </source>
</evidence>
<proteinExistence type="predicted"/>
<keyword evidence="1" id="KW-1133">Transmembrane helix</keyword>
<dbReference type="Pfam" id="PF09136">
    <property type="entry name" value="Glucodextran_B"/>
    <property type="match status" value="1"/>
</dbReference>